<evidence type="ECO:0000256" key="3">
    <source>
        <dbReference type="ARBA" id="ARBA00022833"/>
    </source>
</evidence>
<accession>A0A4U1BQ08</accession>
<dbReference type="PANTHER" id="PTHR33337">
    <property type="entry name" value="GFA DOMAIN-CONTAINING PROTEIN"/>
    <property type="match status" value="1"/>
</dbReference>
<dbReference type="PANTHER" id="PTHR33337:SF40">
    <property type="entry name" value="CENP-V_GFA DOMAIN-CONTAINING PROTEIN-RELATED"/>
    <property type="match status" value="1"/>
</dbReference>
<evidence type="ECO:0000256" key="4">
    <source>
        <dbReference type="ARBA" id="ARBA00023239"/>
    </source>
</evidence>
<evidence type="ECO:0000313" key="6">
    <source>
        <dbReference type="EMBL" id="TKB56318.1"/>
    </source>
</evidence>
<sequence length="131" mass="14530">MMIRKASCSCGQVTLFAEGEPSRISICHCSACQKRTGNVFATQARFEEAQIRVEGDVKSYCRQADSGNGVWFEFCPNCATTLCYRLQALPGVIGVPVGLFADSDFPAPQVSVYEARQHPWVRLPEQIEHID</sequence>
<dbReference type="InterPro" id="IPR011057">
    <property type="entry name" value="Mss4-like_sf"/>
</dbReference>
<organism evidence="6 7">
    <name type="scientific">Ferrimonas aestuarii</name>
    <dbReference type="NCBI Taxonomy" id="2569539"/>
    <lineage>
        <taxon>Bacteria</taxon>
        <taxon>Pseudomonadati</taxon>
        <taxon>Pseudomonadota</taxon>
        <taxon>Gammaproteobacteria</taxon>
        <taxon>Alteromonadales</taxon>
        <taxon>Ferrimonadaceae</taxon>
        <taxon>Ferrimonas</taxon>
    </lineage>
</organism>
<dbReference type="OrthoDB" id="4188830at2"/>
<comment type="similarity">
    <text evidence="1">Belongs to the Gfa family.</text>
</comment>
<proteinExistence type="inferred from homology"/>
<dbReference type="InterPro" id="IPR006913">
    <property type="entry name" value="CENP-V/GFA"/>
</dbReference>
<dbReference type="SUPFAM" id="SSF51316">
    <property type="entry name" value="Mss4-like"/>
    <property type="match status" value="1"/>
</dbReference>
<evidence type="ECO:0000313" key="7">
    <source>
        <dbReference type="Proteomes" id="UP000305675"/>
    </source>
</evidence>
<evidence type="ECO:0000256" key="1">
    <source>
        <dbReference type="ARBA" id="ARBA00005495"/>
    </source>
</evidence>
<dbReference type="EMBL" id="SWCJ01000004">
    <property type="protein sequence ID" value="TKB56318.1"/>
    <property type="molecule type" value="Genomic_DNA"/>
</dbReference>
<gene>
    <name evidence="6" type="ORF">FCL42_08180</name>
</gene>
<evidence type="ECO:0000259" key="5">
    <source>
        <dbReference type="PROSITE" id="PS51891"/>
    </source>
</evidence>
<dbReference type="AlphaFoldDB" id="A0A4U1BQ08"/>
<keyword evidence="2" id="KW-0479">Metal-binding</keyword>
<evidence type="ECO:0000256" key="2">
    <source>
        <dbReference type="ARBA" id="ARBA00022723"/>
    </source>
</evidence>
<dbReference type="Proteomes" id="UP000305675">
    <property type="component" value="Unassembled WGS sequence"/>
</dbReference>
<comment type="caution">
    <text evidence="6">The sequence shown here is derived from an EMBL/GenBank/DDBJ whole genome shotgun (WGS) entry which is preliminary data.</text>
</comment>
<name>A0A4U1BQ08_9GAMM</name>
<dbReference type="Gene3D" id="3.90.1590.10">
    <property type="entry name" value="glutathione-dependent formaldehyde- activating enzyme (gfa)"/>
    <property type="match status" value="1"/>
</dbReference>
<feature type="domain" description="CENP-V/GFA" evidence="5">
    <location>
        <begin position="4"/>
        <end position="114"/>
    </location>
</feature>
<reference evidence="6 7" key="1">
    <citation type="submission" date="2019-04" db="EMBL/GenBank/DDBJ databases">
        <authorList>
            <person name="Hwang J.C."/>
        </authorList>
    </citation>
    <scope>NUCLEOTIDE SEQUENCE [LARGE SCALE GENOMIC DNA]</scope>
    <source>
        <strain evidence="6 7">IMCC35002</strain>
    </source>
</reference>
<keyword evidence="4" id="KW-0456">Lyase</keyword>
<dbReference type="GO" id="GO:0016846">
    <property type="term" value="F:carbon-sulfur lyase activity"/>
    <property type="evidence" value="ECO:0007669"/>
    <property type="project" value="InterPro"/>
</dbReference>
<keyword evidence="7" id="KW-1185">Reference proteome</keyword>
<dbReference type="Pfam" id="PF04828">
    <property type="entry name" value="GFA"/>
    <property type="match status" value="1"/>
</dbReference>
<dbReference type="GO" id="GO:0046872">
    <property type="term" value="F:metal ion binding"/>
    <property type="evidence" value="ECO:0007669"/>
    <property type="project" value="UniProtKB-KW"/>
</dbReference>
<protein>
    <submittedName>
        <fullName evidence="6">GFA family protein</fullName>
    </submittedName>
</protein>
<dbReference type="PROSITE" id="PS51891">
    <property type="entry name" value="CENP_V_GFA"/>
    <property type="match status" value="1"/>
</dbReference>
<keyword evidence="3" id="KW-0862">Zinc</keyword>